<comment type="caution">
    <text evidence="8">The sequence shown here is derived from an EMBL/GenBank/DDBJ whole genome shotgun (WGS) entry which is preliminary data.</text>
</comment>
<dbReference type="Pfam" id="PF01641">
    <property type="entry name" value="SelR"/>
    <property type="match status" value="1"/>
</dbReference>
<dbReference type="EC" id="1.8.4.12" evidence="2"/>
<dbReference type="PROSITE" id="PS51790">
    <property type="entry name" value="MSRB"/>
    <property type="match status" value="1"/>
</dbReference>
<organism evidence="8 9">
    <name type="scientific">Cyclostephanos tholiformis</name>
    <dbReference type="NCBI Taxonomy" id="382380"/>
    <lineage>
        <taxon>Eukaryota</taxon>
        <taxon>Sar</taxon>
        <taxon>Stramenopiles</taxon>
        <taxon>Ochrophyta</taxon>
        <taxon>Bacillariophyta</taxon>
        <taxon>Coscinodiscophyceae</taxon>
        <taxon>Thalassiosirophycidae</taxon>
        <taxon>Stephanodiscales</taxon>
        <taxon>Stephanodiscaceae</taxon>
        <taxon>Cyclostephanos</taxon>
    </lineage>
</organism>
<keyword evidence="6" id="KW-0732">Signal</keyword>
<gene>
    <name evidence="8" type="ORF">ACHAXA_007774</name>
</gene>
<dbReference type="Gene3D" id="2.170.150.20">
    <property type="entry name" value="Peptide methionine sulfoxide reductase"/>
    <property type="match status" value="1"/>
</dbReference>
<feature type="chain" id="PRO_5044822313" description="peptide-methionine (R)-S-oxide reductase" evidence="6">
    <location>
        <begin position="22"/>
        <end position="254"/>
    </location>
</feature>
<proteinExistence type="inferred from homology"/>
<evidence type="ECO:0000259" key="7">
    <source>
        <dbReference type="PROSITE" id="PS51790"/>
    </source>
</evidence>
<dbReference type="PANTHER" id="PTHR10173">
    <property type="entry name" value="METHIONINE SULFOXIDE REDUCTASE"/>
    <property type="match status" value="1"/>
</dbReference>
<sequence>MIKMTIVILALSGRIIRASRATCRPDTSAPLSCRRLFSAASYVVAPPLSINAPPDRGPSSRRRRRDSSSVVTIRDSRTPRLRLRATTEDENESRRPGTWNPLSLAVLKLKFTEPAWTSSLNYANPAVEGRYLCAYCKSPLFSSGGKYDSGTGWPSFWKTIDSNRVKLEREWDGRIECSCANWYVIVLHGLITRHLGHVFPDGPARGALDACELVTVPDTDPKIGYKVGGDEGSEYSRMPRFCINGAALRFEEGG</sequence>
<dbReference type="InterPro" id="IPR011057">
    <property type="entry name" value="Mss4-like_sf"/>
</dbReference>
<keyword evidence="3" id="KW-0560">Oxidoreductase</keyword>
<dbReference type="PANTHER" id="PTHR10173:SF52">
    <property type="entry name" value="METHIONINE-R-SULFOXIDE REDUCTASE B1"/>
    <property type="match status" value="1"/>
</dbReference>
<feature type="region of interest" description="Disordered" evidence="5">
    <location>
        <begin position="50"/>
        <end position="74"/>
    </location>
</feature>
<dbReference type="EMBL" id="JALLPB020000403">
    <property type="protein sequence ID" value="KAL3809474.1"/>
    <property type="molecule type" value="Genomic_DNA"/>
</dbReference>
<name>A0ABD3R9Q8_9STRA</name>
<comment type="similarity">
    <text evidence="1">Belongs to the MsrB Met sulfoxide reductase family.</text>
</comment>
<dbReference type="Proteomes" id="UP001530377">
    <property type="component" value="Unassembled WGS sequence"/>
</dbReference>
<feature type="signal peptide" evidence="6">
    <location>
        <begin position="1"/>
        <end position="21"/>
    </location>
</feature>
<evidence type="ECO:0000256" key="3">
    <source>
        <dbReference type="ARBA" id="ARBA00023002"/>
    </source>
</evidence>
<dbReference type="AlphaFoldDB" id="A0ABD3R9Q8"/>
<dbReference type="SUPFAM" id="SSF51316">
    <property type="entry name" value="Mss4-like"/>
    <property type="match status" value="1"/>
</dbReference>
<protein>
    <recommendedName>
        <fullName evidence="2">peptide-methionine (R)-S-oxide reductase</fullName>
        <ecNumber evidence="2">1.8.4.12</ecNumber>
    </recommendedName>
</protein>
<feature type="domain" description="MsrB" evidence="7">
    <location>
        <begin position="92"/>
        <end position="222"/>
    </location>
</feature>
<dbReference type="InterPro" id="IPR028427">
    <property type="entry name" value="Met_Sox_Rdtase_MsrB"/>
</dbReference>
<evidence type="ECO:0000313" key="8">
    <source>
        <dbReference type="EMBL" id="KAL3809474.1"/>
    </source>
</evidence>
<dbReference type="InterPro" id="IPR002579">
    <property type="entry name" value="Met_Sox_Rdtase_MsrB_dom"/>
</dbReference>
<evidence type="ECO:0000256" key="5">
    <source>
        <dbReference type="SAM" id="MobiDB-lite"/>
    </source>
</evidence>
<evidence type="ECO:0000313" key="9">
    <source>
        <dbReference type="Proteomes" id="UP001530377"/>
    </source>
</evidence>
<evidence type="ECO:0000256" key="4">
    <source>
        <dbReference type="ARBA" id="ARBA00048488"/>
    </source>
</evidence>
<evidence type="ECO:0000256" key="6">
    <source>
        <dbReference type="SAM" id="SignalP"/>
    </source>
</evidence>
<keyword evidence="9" id="KW-1185">Reference proteome</keyword>
<comment type="catalytic activity">
    <reaction evidence="4">
        <text>L-methionyl-[protein] + [thioredoxin]-disulfide + H2O = L-methionyl-(R)-S-oxide-[protein] + [thioredoxin]-dithiol</text>
        <dbReference type="Rhea" id="RHEA:24164"/>
        <dbReference type="Rhea" id="RHEA-COMP:10698"/>
        <dbReference type="Rhea" id="RHEA-COMP:10700"/>
        <dbReference type="Rhea" id="RHEA-COMP:12313"/>
        <dbReference type="Rhea" id="RHEA-COMP:12314"/>
        <dbReference type="ChEBI" id="CHEBI:15377"/>
        <dbReference type="ChEBI" id="CHEBI:16044"/>
        <dbReference type="ChEBI" id="CHEBI:29950"/>
        <dbReference type="ChEBI" id="CHEBI:45764"/>
        <dbReference type="ChEBI" id="CHEBI:50058"/>
        <dbReference type="EC" id="1.8.4.12"/>
    </reaction>
</comment>
<evidence type="ECO:0000256" key="2">
    <source>
        <dbReference type="ARBA" id="ARBA00012499"/>
    </source>
</evidence>
<dbReference type="GO" id="GO:0033743">
    <property type="term" value="F:peptide-methionine (R)-S-oxide reductase activity"/>
    <property type="evidence" value="ECO:0007669"/>
    <property type="project" value="UniProtKB-EC"/>
</dbReference>
<accession>A0ABD3R9Q8</accession>
<evidence type="ECO:0000256" key="1">
    <source>
        <dbReference type="ARBA" id="ARBA00007174"/>
    </source>
</evidence>
<reference evidence="8 9" key="1">
    <citation type="submission" date="2024-10" db="EMBL/GenBank/DDBJ databases">
        <title>Updated reference genomes for cyclostephanoid diatoms.</title>
        <authorList>
            <person name="Roberts W.R."/>
            <person name="Alverson A.J."/>
        </authorList>
    </citation>
    <scope>NUCLEOTIDE SEQUENCE [LARGE SCALE GENOMIC DNA]</scope>
    <source>
        <strain evidence="8 9">AJA228-03</strain>
    </source>
</reference>